<proteinExistence type="predicted"/>
<dbReference type="AlphaFoldDB" id="G6FR93"/>
<evidence type="ECO:0000313" key="1">
    <source>
        <dbReference type="EMBL" id="EHC15967.1"/>
    </source>
</evidence>
<comment type="caution">
    <text evidence="1">The sequence shown here is derived from an EMBL/GenBank/DDBJ whole genome shotgun (WGS) entry which is preliminary data.</text>
</comment>
<name>G6FR93_9CYAN</name>
<organism evidence="1 2">
    <name type="scientific">Fischerella thermalis JSC-11</name>
    <dbReference type="NCBI Taxonomy" id="741277"/>
    <lineage>
        <taxon>Bacteria</taxon>
        <taxon>Bacillati</taxon>
        <taxon>Cyanobacteriota</taxon>
        <taxon>Cyanophyceae</taxon>
        <taxon>Nostocales</taxon>
        <taxon>Hapalosiphonaceae</taxon>
        <taxon>Fischerella</taxon>
    </lineage>
</organism>
<reference evidence="1 2" key="1">
    <citation type="submission" date="2011-09" db="EMBL/GenBank/DDBJ databases">
        <title>The draft genome of Fischerella sp. JSC-11.</title>
        <authorList>
            <consortium name="US DOE Joint Genome Institute (JGI-PGF)"/>
            <person name="Lucas S."/>
            <person name="Han J."/>
            <person name="Lapidus A."/>
            <person name="Cheng J.-F."/>
            <person name="Goodwin L."/>
            <person name="Pitluck S."/>
            <person name="Peters L."/>
            <person name="Land M.L."/>
            <person name="Hauser L."/>
            <person name="Sarkisova S."/>
            <person name="Bryant D.A."/>
            <person name="Brown I."/>
            <person name="Woyke T.J."/>
        </authorList>
    </citation>
    <scope>NUCLEOTIDE SEQUENCE [LARGE SCALE GENOMIC DNA]</scope>
    <source>
        <strain evidence="1 2">JSC-11</strain>
    </source>
</reference>
<accession>G6FR93</accession>
<sequence>MAKQIFWIELTRRQPFINLQLLRGLNFGLASIVNVDIKDNSYSKRLTSNLFNPSGFSYSTTTSFTIAAGGP</sequence>
<keyword evidence="2" id="KW-1185">Reference proteome</keyword>
<dbReference type="EMBL" id="AGIZ01000004">
    <property type="protein sequence ID" value="EHC15967.1"/>
    <property type="molecule type" value="Genomic_DNA"/>
</dbReference>
<gene>
    <name evidence="1" type="ORF">FJSC11DRAFT_1390</name>
</gene>
<evidence type="ECO:0000313" key="2">
    <source>
        <dbReference type="Proteomes" id="UP000004344"/>
    </source>
</evidence>
<dbReference type="Proteomes" id="UP000004344">
    <property type="component" value="Unassembled WGS sequence"/>
</dbReference>
<protein>
    <submittedName>
        <fullName evidence="1">Uncharacterized protein</fullName>
    </submittedName>
</protein>